<reference evidence="2" key="2">
    <citation type="journal article" date="2023" name="Int. J. Mol. Sci.">
        <title>De Novo Assembly and Annotation of 11 Diverse Shrub Willow (Salix) Genomes Reveals Novel Gene Organization in Sex-Linked Regions.</title>
        <authorList>
            <person name="Hyden B."/>
            <person name="Feng K."/>
            <person name="Yates T.B."/>
            <person name="Jawdy S."/>
            <person name="Cereghino C."/>
            <person name="Smart L.B."/>
            <person name="Muchero W."/>
        </authorList>
    </citation>
    <scope>NUCLEOTIDE SEQUENCE</scope>
    <source>
        <tissue evidence="2">Shoot tip</tissue>
    </source>
</reference>
<feature type="compositionally biased region" description="Basic and acidic residues" evidence="1">
    <location>
        <begin position="1"/>
        <end position="12"/>
    </location>
</feature>
<feature type="compositionally biased region" description="Low complexity" evidence="1">
    <location>
        <begin position="29"/>
        <end position="40"/>
    </location>
</feature>
<feature type="region of interest" description="Disordered" evidence="1">
    <location>
        <begin position="1"/>
        <end position="40"/>
    </location>
</feature>
<evidence type="ECO:0000313" key="2">
    <source>
        <dbReference type="EMBL" id="KAJ6772112.1"/>
    </source>
</evidence>
<evidence type="ECO:0000313" key="3">
    <source>
        <dbReference type="Proteomes" id="UP001151752"/>
    </source>
</evidence>
<dbReference type="Proteomes" id="UP001151752">
    <property type="component" value="Chromosome 10"/>
</dbReference>
<organism evidence="2 3">
    <name type="scientific">Salix koriyanagi</name>
    <dbReference type="NCBI Taxonomy" id="2511006"/>
    <lineage>
        <taxon>Eukaryota</taxon>
        <taxon>Viridiplantae</taxon>
        <taxon>Streptophyta</taxon>
        <taxon>Embryophyta</taxon>
        <taxon>Tracheophyta</taxon>
        <taxon>Spermatophyta</taxon>
        <taxon>Magnoliopsida</taxon>
        <taxon>eudicotyledons</taxon>
        <taxon>Gunneridae</taxon>
        <taxon>Pentapetalae</taxon>
        <taxon>rosids</taxon>
        <taxon>fabids</taxon>
        <taxon>Malpighiales</taxon>
        <taxon>Salicaceae</taxon>
        <taxon>Saliceae</taxon>
        <taxon>Salix</taxon>
    </lineage>
</organism>
<proteinExistence type="predicted"/>
<name>A0A9Q0WRB1_9ROSI</name>
<dbReference type="AlphaFoldDB" id="A0A9Q0WRB1"/>
<dbReference type="EMBL" id="JAPFFM010000002">
    <property type="protein sequence ID" value="KAJ6772112.1"/>
    <property type="molecule type" value="Genomic_DNA"/>
</dbReference>
<reference evidence="2" key="1">
    <citation type="submission" date="2022-11" db="EMBL/GenBank/DDBJ databases">
        <authorList>
            <person name="Hyden B.L."/>
            <person name="Feng K."/>
            <person name="Yates T."/>
            <person name="Jawdy S."/>
            <person name="Smart L.B."/>
            <person name="Muchero W."/>
        </authorList>
    </citation>
    <scope>NUCLEOTIDE SEQUENCE</scope>
    <source>
        <tissue evidence="2">Shoot tip</tissue>
    </source>
</reference>
<comment type="caution">
    <text evidence="2">The sequence shown here is derived from an EMBL/GenBank/DDBJ whole genome shotgun (WGS) entry which is preliminary data.</text>
</comment>
<accession>A0A9Q0WRB1</accession>
<protein>
    <submittedName>
        <fullName evidence="2">Uncharacterized protein</fullName>
    </submittedName>
</protein>
<evidence type="ECO:0000256" key="1">
    <source>
        <dbReference type="SAM" id="MobiDB-lite"/>
    </source>
</evidence>
<sequence length="174" mass="18778">MAITRGRSDRTQQRKGIQTRLFGKKQATNPKNASSMNAAPSNSSMFDASFQVVRSRIPFQIPTTPKASEIAITRSAIGSLTRLSTENKPMVMGAARINVCFPSSFSLSVSIIRWKGRFSLERFSCVGVSVEAEDDEESTSSMVMANSTDLSASTGEAGGPGEVLGIDVIEFCWI</sequence>
<keyword evidence="3" id="KW-1185">Reference proteome</keyword>
<gene>
    <name evidence="2" type="ORF">OIU74_018369</name>
</gene>